<accession>A0ABR8V8E0</accession>
<protein>
    <recommendedName>
        <fullName evidence="3">Tetratricopeptide repeat protein</fullName>
    </recommendedName>
</protein>
<organism evidence="1 2">
    <name type="scientific">Phocaeicola faecium</name>
    <dbReference type="NCBI Taxonomy" id="2762213"/>
    <lineage>
        <taxon>Bacteria</taxon>
        <taxon>Pseudomonadati</taxon>
        <taxon>Bacteroidota</taxon>
        <taxon>Bacteroidia</taxon>
        <taxon>Bacteroidales</taxon>
        <taxon>Bacteroidaceae</taxon>
        <taxon>Phocaeicola</taxon>
    </lineage>
</organism>
<evidence type="ECO:0000313" key="1">
    <source>
        <dbReference type="EMBL" id="MBD8000621.1"/>
    </source>
</evidence>
<name>A0ABR8V8E0_9BACT</name>
<evidence type="ECO:0000313" key="2">
    <source>
        <dbReference type="Proteomes" id="UP000616346"/>
    </source>
</evidence>
<dbReference type="Gene3D" id="1.25.40.10">
    <property type="entry name" value="Tetratricopeptide repeat domain"/>
    <property type="match status" value="1"/>
</dbReference>
<sequence>MSKLTDHLSNLLPFPREDKRYVKERGEELATSFLIKEALKTGTYLSEELEFQNQKEGFQFRVNREHTVILGTVLNRIFDVRKEGLLSLYVVYTRSDGQIGKEIIQPDDIWNFDLCKAMADEKHPEMFYNQVTLCVSYTRNEETEETVLIHLKENGGDEQTRFIRASIMRTISTEEGDVSFSATRNQPETCSILFAYDLTDPQKRIAEFEKKVEKVAEKYAKGKELDADETALIAKIAPEVGWNYSWGHEAFNEKRYWDALLYLENAFYLLKEKFFDDTLSDEGLDVFYHCCYLIGFCYDEMKLYQKAYYYLSFVWPLDNVTYSCEYVNCLVNIKDPRAMQEIDDELKRLDALKEEELPEEIFHYYCFLFRRRAHVLTDMHHLDEAEKLLKNLIELGDQSKLIRHELDYIKQLRKMQQENS</sequence>
<comment type="caution">
    <text evidence="1">The sequence shown here is derived from an EMBL/GenBank/DDBJ whole genome shotgun (WGS) entry which is preliminary data.</text>
</comment>
<evidence type="ECO:0008006" key="3">
    <source>
        <dbReference type="Google" id="ProtNLM"/>
    </source>
</evidence>
<dbReference type="Proteomes" id="UP000616346">
    <property type="component" value="Unassembled WGS sequence"/>
</dbReference>
<dbReference type="SUPFAM" id="SSF48452">
    <property type="entry name" value="TPR-like"/>
    <property type="match status" value="1"/>
</dbReference>
<gene>
    <name evidence="1" type="ORF">H9626_00040</name>
</gene>
<dbReference type="EMBL" id="JACSPQ010000001">
    <property type="protein sequence ID" value="MBD8000621.1"/>
    <property type="molecule type" value="Genomic_DNA"/>
</dbReference>
<dbReference type="InterPro" id="IPR011990">
    <property type="entry name" value="TPR-like_helical_dom_sf"/>
</dbReference>
<proteinExistence type="predicted"/>
<dbReference type="RefSeq" id="WP_191709165.1">
    <property type="nucleotide sequence ID" value="NZ_JACSPQ010000001.1"/>
</dbReference>
<keyword evidence="2" id="KW-1185">Reference proteome</keyword>
<reference evidence="1 2" key="1">
    <citation type="submission" date="2020-08" db="EMBL/GenBank/DDBJ databases">
        <title>A Genomic Blueprint of the Chicken Gut Microbiome.</title>
        <authorList>
            <person name="Gilroy R."/>
            <person name="Ravi A."/>
            <person name="Getino M."/>
            <person name="Pursley I."/>
            <person name="Horton D.L."/>
            <person name="Alikhan N.-F."/>
            <person name="Baker D."/>
            <person name="Gharbi K."/>
            <person name="Hall N."/>
            <person name="Watson M."/>
            <person name="Adriaenssens E.M."/>
            <person name="Foster-Nyarko E."/>
            <person name="Jarju S."/>
            <person name="Secka A."/>
            <person name="Antonio M."/>
            <person name="Oren A."/>
            <person name="Chaudhuri R."/>
            <person name="La Ragione R.M."/>
            <person name="Hildebrand F."/>
            <person name="Pallen M.J."/>
        </authorList>
    </citation>
    <scope>NUCLEOTIDE SEQUENCE [LARGE SCALE GENOMIC DNA]</scope>
    <source>
        <strain evidence="1 2">Sa1YUN3</strain>
    </source>
</reference>